<dbReference type="Proteomes" id="UP000187464">
    <property type="component" value="Chromosome I"/>
</dbReference>
<sequence length="180" mass="19529">MKKYMFIVGVLIMGLSNMTAQVDAGFATVPVVNGKVVFEQFILTDQGLSANQKYAILQKWVKDKYTGSPLVSSIRFDDKNQSATVSAKTELTGVPENPVMNYRFDLSVASAGCVLVVRDITYQSAPKQGASSFPKTITAEQTITDQAVSAPGEEGKIRSGTRKATLSFLNSLYKEVLGLF</sequence>
<dbReference type="Gene3D" id="3.30.530.80">
    <property type="match status" value="1"/>
</dbReference>
<evidence type="ECO:0000313" key="3">
    <source>
        <dbReference type="Proteomes" id="UP000187464"/>
    </source>
</evidence>
<organism evidence="2 3">
    <name type="scientific">Proteiniphilum saccharofermentans</name>
    <dbReference type="NCBI Taxonomy" id="1642647"/>
    <lineage>
        <taxon>Bacteria</taxon>
        <taxon>Pseudomonadati</taxon>
        <taxon>Bacteroidota</taxon>
        <taxon>Bacteroidia</taxon>
        <taxon>Bacteroidales</taxon>
        <taxon>Dysgonomonadaceae</taxon>
        <taxon>Proteiniphilum</taxon>
    </lineage>
</organism>
<keyword evidence="3" id="KW-1185">Reference proteome</keyword>
<accession>A0A1R3T6C7</accession>
<protein>
    <submittedName>
        <fullName evidence="2">Putative secreted protein</fullName>
    </submittedName>
</protein>
<feature type="signal peptide" evidence="1">
    <location>
        <begin position="1"/>
        <end position="20"/>
    </location>
</feature>
<dbReference type="KEGG" id="psac:PSM36_0677"/>
<gene>
    <name evidence="2" type="ORF">PSM36_0677</name>
</gene>
<dbReference type="EMBL" id="LT605205">
    <property type="protein sequence ID" value="SCD19505.1"/>
    <property type="molecule type" value="Genomic_DNA"/>
</dbReference>
<feature type="chain" id="PRO_5013091209" evidence="1">
    <location>
        <begin position="21"/>
        <end position="180"/>
    </location>
</feature>
<evidence type="ECO:0000256" key="1">
    <source>
        <dbReference type="SAM" id="SignalP"/>
    </source>
</evidence>
<keyword evidence="1" id="KW-0732">Signal</keyword>
<reference evidence="2 3" key="1">
    <citation type="submission" date="2016-08" db="EMBL/GenBank/DDBJ databases">
        <authorList>
            <person name="Seilhamer J.J."/>
        </authorList>
    </citation>
    <scope>NUCLEOTIDE SEQUENCE [LARGE SCALE GENOMIC DNA]</scope>
    <source>
        <strain evidence="2">M3/6</strain>
    </source>
</reference>
<dbReference type="RefSeq" id="WP_154670954.1">
    <property type="nucleotide sequence ID" value="NZ_LT605205.1"/>
</dbReference>
<dbReference type="AlphaFoldDB" id="A0A1R3T6C7"/>
<proteinExistence type="predicted"/>
<evidence type="ECO:0000313" key="2">
    <source>
        <dbReference type="EMBL" id="SCD19505.1"/>
    </source>
</evidence>
<name>A0A1R3T6C7_9BACT</name>
<dbReference type="STRING" id="1642647.PSM36_0677"/>